<name>A0ACC0EGT9_9BASI</name>
<reference evidence="2" key="2">
    <citation type="journal article" date="2018" name="Mol. Plant Microbe Interact.">
        <title>Genome sequence resources for the wheat stripe rust pathogen (Puccinia striiformis f. sp. tritici) and the barley stripe rust pathogen (Puccinia striiformis f. sp. hordei).</title>
        <authorList>
            <person name="Xia C."/>
            <person name="Wang M."/>
            <person name="Yin C."/>
            <person name="Cornejo O.E."/>
            <person name="Hulbert S.H."/>
            <person name="Chen X."/>
        </authorList>
    </citation>
    <scope>NUCLEOTIDE SEQUENCE [LARGE SCALE GENOMIC DNA]</scope>
    <source>
        <strain evidence="2">93-210</strain>
    </source>
</reference>
<comment type="caution">
    <text evidence="1">The sequence shown here is derived from an EMBL/GenBank/DDBJ whole genome shotgun (WGS) entry which is preliminary data.</text>
</comment>
<dbReference type="Proteomes" id="UP001060170">
    <property type="component" value="Chromosome 7"/>
</dbReference>
<keyword evidence="2" id="KW-1185">Reference proteome</keyword>
<gene>
    <name evidence="1" type="ORF">MJO28_007673</name>
</gene>
<organism evidence="1 2">
    <name type="scientific">Puccinia striiformis f. sp. tritici</name>
    <dbReference type="NCBI Taxonomy" id="168172"/>
    <lineage>
        <taxon>Eukaryota</taxon>
        <taxon>Fungi</taxon>
        <taxon>Dikarya</taxon>
        <taxon>Basidiomycota</taxon>
        <taxon>Pucciniomycotina</taxon>
        <taxon>Pucciniomycetes</taxon>
        <taxon>Pucciniales</taxon>
        <taxon>Pucciniaceae</taxon>
        <taxon>Puccinia</taxon>
    </lineage>
</organism>
<evidence type="ECO:0000313" key="2">
    <source>
        <dbReference type="Proteomes" id="UP001060170"/>
    </source>
</evidence>
<dbReference type="EMBL" id="CM045871">
    <property type="protein sequence ID" value="KAI7951989.1"/>
    <property type="molecule type" value="Genomic_DNA"/>
</dbReference>
<reference evidence="1 2" key="3">
    <citation type="journal article" date="2022" name="Microbiol. Spectr.">
        <title>Folding features and dynamics of 3D genome architecture in plant fungal pathogens.</title>
        <authorList>
            <person name="Xia C."/>
        </authorList>
    </citation>
    <scope>NUCLEOTIDE SEQUENCE [LARGE SCALE GENOMIC DNA]</scope>
    <source>
        <strain evidence="1 2">93-210</strain>
    </source>
</reference>
<sequence length="218" mass="24951">MEANCKNNRGVHFKPSTEQLNQQKQNQQKQQEQQHQAKEKKDPAHKLAPVLQANNAGFRELLERAQEQLQHLDSSISSDQATSTQDKLLQRCLRTQIEPVKDLILLRKISDGQSGSVYLIRTRLSSLESLNQSNLYILKKVSKRISRKIQQYSSIETEQKILEQSRTGTGINKVKRTPLLHLSFQTGEELNIVIEYSPSGSITEHLSREALKLLSKRE</sequence>
<proteinExistence type="predicted"/>
<evidence type="ECO:0000313" key="1">
    <source>
        <dbReference type="EMBL" id="KAI7951989.1"/>
    </source>
</evidence>
<reference evidence="2" key="1">
    <citation type="journal article" date="2018" name="BMC Genomics">
        <title>Genomic insights into host adaptation between the wheat stripe rust pathogen (Puccinia striiformis f. sp. tritici) and the barley stripe rust pathogen (Puccinia striiformis f. sp. hordei).</title>
        <authorList>
            <person name="Xia C."/>
            <person name="Wang M."/>
            <person name="Yin C."/>
            <person name="Cornejo O.E."/>
            <person name="Hulbert S.H."/>
            <person name="Chen X."/>
        </authorList>
    </citation>
    <scope>NUCLEOTIDE SEQUENCE [LARGE SCALE GENOMIC DNA]</scope>
    <source>
        <strain evidence="2">93-210</strain>
    </source>
</reference>
<accession>A0ACC0EGT9</accession>
<protein>
    <submittedName>
        <fullName evidence="1">Uncharacterized protein</fullName>
    </submittedName>
</protein>